<dbReference type="AlphaFoldDB" id="A0A7M7KWW7"/>
<dbReference type="EnsemblMetazoa" id="XM_022816048">
    <property type="protein sequence ID" value="XP_022671783"/>
    <property type="gene ID" value="LOC111254808"/>
</dbReference>
<dbReference type="RefSeq" id="XP_022671787.1">
    <property type="nucleotide sequence ID" value="XM_022816052.1"/>
</dbReference>
<dbReference type="RefSeq" id="XP_022671785.1">
    <property type="nucleotide sequence ID" value="XM_022816050.1"/>
</dbReference>
<feature type="compositionally biased region" description="Polar residues" evidence="1">
    <location>
        <begin position="66"/>
        <end position="97"/>
    </location>
</feature>
<organism evidence="2 3">
    <name type="scientific">Varroa destructor</name>
    <name type="common">Honeybee mite</name>
    <dbReference type="NCBI Taxonomy" id="109461"/>
    <lineage>
        <taxon>Eukaryota</taxon>
        <taxon>Metazoa</taxon>
        <taxon>Ecdysozoa</taxon>
        <taxon>Arthropoda</taxon>
        <taxon>Chelicerata</taxon>
        <taxon>Arachnida</taxon>
        <taxon>Acari</taxon>
        <taxon>Parasitiformes</taxon>
        <taxon>Mesostigmata</taxon>
        <taxon>Gamasina</taxon>
        <taxon>Dermanyssoidea</taxon>
        <taxon>Varroidae</taxon>
        <taxon>Varroa</taxon>
    </lineage>
</organism>
<keyword evidence="3" id="KW-1185">Reference proteome</keyword>
<dbReference type="InParanoid" id="A0A7M7KWW7"/>
<evidence type="ECO:0000256" key="1">
    <source>
        <dbReference type="SAM" id="MobiDB-lite"/>
    </source>
</evidence>
<dbReference type="EnsemblMetazoa" id="XM_022816049">
    <property type="protein sequence ID" value="XP_022671784"/>
    <property type="gene ID" value="LOC111254808"/>
</dbReference>
<dbReference type="EnsemblMetazoa" id="XM_022816051">
    <property type="protein sequence ID" value="XP_022671786"/>
    <property type="gene ID" value="LOC111254808"/>
</dbReference>
<accession>A0A7M7KWW7</accession>
<sequence length="399" mass="42656">MKFRSCHNWSLLRADNRDCSMDTVPAVDCTADPEFWASVWSLQATEKIAAEEICNSNHVVGRSVGNVDSRSVTPTSPAKPNASASVNGVTSRNSVSVERSPLMKHPPTQSTASAEQTTIPSSMAPRALQFSQQLPEPPLVLSGARRAILTRSLSVGSQRVVPISSPRMCLPKHSGVVNPSITVNPTVSILPLNNSVMSSFPASTSGSLISSSPPLTSITPTNGLGENNFSLLKSSNPFSSLARVTAFERPLRSALKSERSFECHTTLENHGNRRFGGQGTRTVIIKSVFYDSTVELDDGCRAAVKFDANGNNISMGKNGSRNNNHNYYYNNNSITPTGCQFESATASPWAASCNSTNSLNAPIGGSSIVFNGTYPIDEPITDLSSRTEVVGCSRPLRVS</sequence>
<reference evidence="2" key="1">
    <citation type="submission" date="2021-01" db="UniProtKB">
        <authorList>
            <consortium name="EnsemblMetazoa"/>
        </authorList>
    </citation>
    <scope>IDENTIFICATION</scope>
</reference>
<dbReference type="KEGG" id="vde:111254808"/>
<dbReference type="Proteomes" id="UP000594260">
    <property type="component" value="Unplaced"/>
</dbReference>
<feature type="compositionally biased region" description="Polar residues" evidence="1">
    <location>
        <begin position="107"/>
        <end position="118"/>
    </location>
</feature>
<protein>
    <submittedName>
        <fullName evidence="2">Uncharacterized protein</fullName>
    </submittedName>
</protein>
<dbReference type="RefSeq" id="XP_022671784.1">
    <property type="nucleotide sequence ID" value="XM_022816049.1"/>
</dbReference>
<proteinExistence type="predicted"/>
<dbReference type="GeneID" id="111254808"/>
<feature type="region of interest" description="Disordered" evidence="1">
    <location>
        <begin position="64"/>
        <end position="118"/>
    </location>
</feature>
<dbReference type="EnsemblMetazoa" id="XM_022816050">
    <property type="protein sequence ID" value="XP_022671785"/>
    <property type="gene ID" value="LOC111254808"/>
</dbReference>
<evidence type="ECO:0000313" key="3">
    <source>
        <dbReference type="Proteomes" id="UP000594260"/>
    </source>
</evidence>
<evidence type="ECO:0000313" key="2">
    <source>
        <dbReference type="EnsemblMetazoa" id="XP_022671785"/>
    </source>
</evidence>
<dbReference type="RefSeq" id="XP_022671786.1">
    <property type="nucleotide sequence ID" value="XM_022816051.1"/>
</dbReference>
<name>A0A7M7KWW7_VARDE</name>
<dbReference type="EnsemblMetazoa" id="XM_022816052">
    <property type="protein sequence ID" value="XP_022671787"/>
    <property type="gene ID" value="LOC111254808"/>
</dbReference>
<dbReference type="RefSeq" id="XP_022671783.1">
    <property type="nucleotide sequence ID" value="XM_022816048.1"/>
</dbReference>